<evidence type="ECO:0000256" key="1">
    <source>
        <dbReference type="ARBA" id="ARBA00001445"/>
    </source>
</evidence>
<dbReference type="PANTHER" id="PTHR33307">
    <property type="entry name" value="ALPHA-RHAMNOSIDASE (EUROFUNG)"/>
    <property type="match status" value="1"/>
</dbReference>
<dbReference type="RefSeq" id="WP_068605911.1">
    <property type="nucleotide sequence ID" value="NZ_CP011388.1"/>
</dbReference>
<dbReference type="Pfam" id="PF25788">
    <property type="entry name" value="Ig_Rha78A_N"/>
    <property type="match status" value="1"/>
</dbReference>
<dbReference type="InterPro" id="IPR036116">
    <property type="entry name" value="FN3_sf"/>
</dbReference>
<dbReference type="KEGG" id="pswu:SY83_08860"/>
<evidence type="ECO:0000259" key="4">
    <source>
        <dbReference type="Pfam" id="PF05592"/>
    </source>
</evidence>
<dbReference type="STRING" id="1178515.SY83_08860"/>
<dbReference type="InterPro" id="IPR035398">
    <property type="entry name" value="Bac_rhamnosid_C"/>
</dbReference>
<reference evidence="8 9" key="1">
    <citation type="submission" date="2015-01" db="EMBL/GenBank/DDBJ databases">
        <title>Paenibacillus swuensis/DY6/whole genome sequencing.</title>
        <authorList>
            <person name="Kim M.K."/>
            <person name="Srinivasan S."/>
            <person name="Lee J.-J."/>
        </authorList>
    </citation>
    <scope>NUCLEOTIDE SEQUENCE [LARGE SCALE GENOMIC DNA]</scope>
    <source>
        <strain evidence="8 9">DY6</strain>
    </source>
</reference>
<dbReference type="Pfam" id="PF05592">
    <property type="entry name" value="Bac_rhamnosid"/>
    <property type="match status" value="1"/>
</dbReference>
<accession>A0A172TH54</accession>
<feature type="domain" description="Bacterial alpha-L-rhamnosidase N-terminal" evidence="5">
    <location>
        <begin position="145"/>
        <end position="314"/>
    </location>
</feature>
<keyword evidence="3" id="KW-0378">Hydrolase</keyword>
<dbReference type="InterPro" id="IPR012341">
    <property type="entry name" value="6hp_glycosidase-like_sf"/>
</dbReference>
<dbReference type="InterPro" id="IPR008902">
    <property type="entry name" value="Rhamnosid_concanavalin"/>
</dbReference>
<evidence type="ECO:0000259" key="6">
    <source>
        <dbReference type="Pfam" id="PF17389"/>
    </source>
</evidence>
<evidence type="ECO:0000256" key="3">
    <source>
        <dbReference type="ARBA" id="ARBA00022801"/>
    </source>
</evidence>
<dbReference type="Pfam" id="PF17389">
    <property type="entry name" value="Bac_rhamnosid6H"/>
    <property type="match status" value="1"/>
</dbReference>
<dbReference type="InterPro" id="IPR013783">
    <property type="entry name" value="Ig-like_fold"/>
</dbReference>
<dbReference type="PANTHER" id="PTHR33307:SF6">
    <property type="entry name" value="ALPHA-RHAMNOSIDASE (EUROFUNG)-RELATED"/>
    <property type="match status" value="1"/>
</dbReference>
<dbReference type="PATRIC" id="fig|1178515.4.peg.1769"/>
<dbReference type="AlphaFoldDB" id="A0A172TH54"/>
<organism evidence="8 9">
    <name type="scientific">Paenibacillus swuensis</name>
    <dbReference type="NCBI Taxonomy" id="1178515"/>
    <lineage>
        <taxon>Bacteria</taxon>
        <taxon>Bacillati</taxon>
        <taxon>Bacillota</taxon>
        <taxon>Bacilli</taxon>
        <taxon>Bacillales</taxon>
        <taxon>Paenibacillaceae</taxon>
        <taxon>Paenibacillus</taxon>
    </lineage>
</organism>
<dbReference type="OrthoDB" id="9761045at2"/>
<feature type="domain" description="Alpha-L-rhamnosidase six-hairpin glycosidase" evidence="6">
    <location>
        <begin position="430"/>
        <end position="770"/>
    </location>
</feature>
<dbReference type="InterPro" id="IPR013737">
    <property type="entry name" value="Bac_rhamnosid_N"/>
</dbReference>
<dbReference type="Pfam" id="PF08531">
    <property type="entry name" value="Bac_rhamnosid_N"/>
    <property type="match status" value="1"/>
</dbReference>
<evidence type="ECO:0000256" key="2">
    <source>
        <dbReference type="ARBA" id="ARBA00012652"/>
    </source>
</evidence>
<dbReference type="Gene3D" id="2.60.120.260">
    <property type="entry name" value="Galactose-binding domain-like"/>
    <property type="match status" value="2"/>
</dbReference>
<evidence type="ECO:0000313" key="8">
    <source>
        <dbReference type="EMBL" id="ANE46371.1"/>
    </source>
</evidence>
<dbReference type="SUPFAM" id="SSF49265">
    <property type="entry name" value="Fibronectin type III"/>
    <property type="match status" value="1"/>
</dbReference>
<evidence type="ECO:0000313" key="9">
    <source>
        <dbReference type="Proteomes" id="UP000076927"/>
    </source>
</evidence>
<dbReference type="InterPro" id="IPR008928">
    <property type="entry name" value="6-hairpin_glycosidase_sf"/>
</dbReference>
<dbReference type="PIRSF" id="PIRSF010631">
    <property type="entry name" value="A-rhamnsds"/>
    <property type="match status" value="1"/>
</dbReference>
<feature type="domain" description="Alpha-L-rhamnosidase C-terminal" evidence="7">
    <location>
        <begin position="773"/>
        <end position="851"/>
    </location>
</feature>
<dbReference type="SUPFAM" id="SSF48208">
    <property type="entry name" value="Six-hairpin glycosidases"/>
    <property type="match status" value="1"/>
</dbReference>
<dbReference type="EC" id="3.2.1.40" evidence="2"/>
<dbReference type="InterPro" id="IPR035396">
    <property type="entry name" value="Bac_rhamnosid6H"/>
</dbReference>
<keyword evidence="9" id="KW-1185">Reference proteome</keyword>
<dbReference type="GO" id="GO:0005975">
    <property type="term" value="P:carbohydrate metabolic process"/>
    <property type="evidence" value="ECO:0007669"/>
    <property type="project" value="InterPro"/>
</dbReference>
<dbReference type="Proteomes" id="UP000076927">
    <property type="component" value="Chromosome"/>
</dbReference>
<evidence type="ECO:0000259" key="7">
    <source>
        <dbReference type="Pfam" id="PF17390"/>
    </source>
</evidence>
<protein>
    <recommendedName>
        <fullName evidence="2">alpha-L-rhamnosidase</fullName>
        <ecNumber evidence="2">3.2.1.40</ecNumber>
    </recommendedName>
</protein>
<gene>
    <name evidence="8" type="ORF">SY83_08860</name>
</gene>
<dbReference type="Gene3D" id="1.50.10.10">
    <property type="match status" value="1"/>
</dbReference>
<name>A0A172TH54_9BACL</name>
<dbReference type="InterPro" id="IPR016007">
    <property type="entry name" value="Alpha_rhamnosid"/>
</dbReference>
<dbReference type="Pfam" id="PF17390">
    <property type="entry name" value="Bac_rhamnosid_C"/>
    <property type="match status" value="1"/>
</dbReference>
<dbReference type="GO" id="GO:0030596">
    <property type="term" value="F:alpha-L-rhamnosidase activity"/>
    <property type="evidence" value="ECO:0007669"/>
    <property type="project" value="UniProtKB-EC"/>
</dbReference>
<evidence type="ECO:0000259" key="5">
    <source>
        <dbReference type="Pfam" id="PF08531"/>
    </source>
</evidence>
<feature type="domain" description="Alpha-L-rhamnosidase concanavalin-like" evidence="4">
    <location>
        <begin position="324"/>
        <end position="424"/>
    </location>
</feature>
<sequence>MLSVNKIRIEYKETPVGLDNPVPRISWQLGAQQRGVLQEAFHIQVSAEDPLFQSTVWDTGRMVSDRSIHVPYDGEALSSCTRYYVRIRAWDRQGNVSAWSETAYWETAFMHHSEWTASWITPSESAMDPQTEAAFLLRNTFTTDKPIRRARIYATALGVYELQLNGTRVSQDRLTPGWTSYAARLQYQTYDVTSMLLAGGNVIGIALANGWYKGHLAWEKKSNIYGDRRAALLQLHVTYEDGETRVFGTDSTWKASTGAVLYSEIYHGETYDARLEKDNDYRYDYDDKDWVSTEVLEQPKDQLVAQENQPTRVVHEIRPVELITTPKGETVIDFGQNMVGWIAFNVTGNPGTTITLTHAEVLDAEGNFYTGNLRAAKQTNTYMCKGGAQEQFEPRFTFQGFRYVKVEGYPGTVDLAKFTGKVVYTDMEPTGTFECSDPLINQLQSNIVWGQRGNFLDVPTDCPQRDERLGWTGDAQVFVRTAAFNMDVASFFTKWLRDLKADQHDDGGVPYVVPNVISGHSSAAWGDAAVICPWVIYESYGDVRVLEEQYDSMKAWIGYIRGQGEQEFLWNTGFHFGDWLGLDAKENSYIGATPTDLIATAFYAYSTNLVRKTAAILGQKEDEAHFGELYDNIVQKFTNEFLTPSHRLAAPTQTAHVLALMFDLVKGPARERTAQTLNRMIEDNKFHLTTGFVGTPYLCPALSANGYHTTAMKLALQTSYPSWLYSVTKGATTIWEHWDGIKEDGSFWSDDMNSYNHYAYGSIGEWLYGVVAGIKTDEEQPGYKRIHIRPQPGEGLTYSKATLESMHGQICSEWRIGQDGKSMTVNVTVPPNTTALIVLPGALQDRVQEGGEKLNACEGITQVGQMGGEVHLEAGSGAYRFEYPLSESMESMETVKS</sequence>
<proteinExistence type="predicted"/>
<dbReference type="EMBL" id="CP011388">
    <property type="protein sequence ID" value="ANE46371.1"/>
    <property type="molecule type" value="Genomic_DNA"/>
</dbReference>
<dbReference type="Gene3D" id="2.60.40.10">
    <property type="entry name" value="Immunoglobulins"/>
    <property type="match status" value="1"/>
</dbReference>
<dbReference type="Gene3D" id="2.60.420.10">
    <property type="entry name" value="Maltose phosphorylase, domain 3"/>
    <property type="match status" value="1"/>
</dbReference>
<comment type="catalytic activity">
    <reaction evidence="1">
        <text>Hydrolysis of terminal non-reducing alpha-L-rhamnose residues in alpha-L-rhamnosides.</text>
        <dbReference type="EC" id="3.2.1.40"/>
    </reaction>
</comment>